<dbReference type="Pfam" id="PF23212">
    <property type="entry name" value="DUF7064"/>
    <property type="match status" value="1"/>
</dbReference>
<dbReference type="InterPro" id="IPR055492">
    <property type="entry name" value="DUF7064"/>
</dbReference>
<accession>A0A243QFB5</accession>
<sequence length="315" mass="34916">MPADGVAGGGRAFTEGRHVLDPARPRHRESIVWVIPRVADGVTAFVYTWVNSRGEAGAALSVFGDVLGEQIFEKVDGIAVPDSAGFDDYRVGPLSLSLADSGMSSTVQFAGDRVSMSVEFEGLHAPFRYGEHIDGCPGFFADDRLEQTGIARGVLRVDGRVLEFDEMCQRDHSWGERDWEAMHHMKWVNALNRSTAVHAVELLAYGQRYLRGYLYRAGRCVPVRDLELRYDLDSELLHTRMQATWTDEEGRVARVDFADGGPHFVWDVSANFTLRDTAMAARIDGDDAVAYVDMSWDPAYMTRTTAKTGSVSVSL</sequence>
<organism evidence="2 3">
    <name type="scientific">Gordonia lacunae</name>
    <dbReference type="NCBI Taxonomy" id="417102"/>
    <lineage>
        <taxon>Bacteria</taxon>
        <taxon>Bacillati</taxon>
        <taxon>Actinomycetota</taxon>
        <taxon>Actinomycetes</taxon>
        <taxon>Mycobacteriales</taxon>
        <taxon>Gordoniaceae</taxon>
        <taxon>Gordonia</taxon>
    </lineage>
</organism>
<proteinExistence type="predicted"/>
<gene>
    <name evidence="2" type="ORF">CA982_03575</name>
</gene>
<evidence type="ECO:0000313" key="3">
    <source>
        <dbReference type="Proteomes" id="UP000194632"/>
    </source>
</evidence>
<keyword evidence="3" id="KW-1185">Reference proteome</keyword>
<dbReference type="Proteomes" id="UP000194632">
    <property type="component" value="Unassembled WGS sequence"/>
</dbReference>
<dbReference type="EMBL" id="NGFO01000003">
    <property type="protein sequence ID" value="OUC80286.1"/>
    <property type="molecule type" value="Genomic_DNA"/>
</dbReference>
<name>A0A243QFB5_9ACTN</name>
<evidence type="ECO:0000259" key="1">
    <source>
        <dbReference type="Pfam" id="PF23212"/>
    </source>
</evidence>
<feature type="domain" description="DUF7064" evidence="1">
    <location>
        <begin position="178"/>
        <end position="297"/>
    </location>
</feature>
<protein>
    <recommendedName>
        <fullName evidence="1">DUF7064 domain-containing protein</fullName>
    </recommendedName>
</protein>
<comment type="caution">
    <text evidence="2">The sequence shown here is derived from an EMBL/GenBank/DDBJ whole genome shotgun (WGS) entry which is preliminary data.</text>
</comment>
<dbReference type="AlphaFoldDB" id="A0A243QFB5"/>
<evidence type="ECO:0000313" key="2">
    <source>
        <dbReference type="EMBL" id="OUC80286.1"/>
    </source>
</evidence>
<dbReference type="STRING" id="417102.CA982_03575"/>
<dbReference type="SUPFAM" id="SSF159245">
    <property type="entry name" value="AttH-like"/>
    <property type="match status" value="1"/>
</dbReference>
<reference evidence="2 3" key="1">
    <citation type="submission" date="2017-05" db="EMBL/GenBank/DDBJ databases">
        <title>Biotechnological potential of actinobacteria isolated from South African environments.</title>
        <authorList>
            <person name="Le Roes-Hill M."/>
            <person name="Prins A."/>
            <person name="Durrell K.A."/>
        </authorList>
    </citation>
    <scope>NUCLEOTIDE SEQUENCE [LARGE SCALE GENOMIC DNA]</scope>
    <source>
        <strain evidence="2">BS2</strain>
    </source>
</reference>